<evidence type="ECO:0000313" key="2">
    <source>
        <dbReference type="EMBL" id="USA60141.1"/>
    </source>
</evidence>
<accession>A0ABY4U205</accession>
<evidence type="ECO:0008006" key="4">
    <source>
        <dbReference type="Google" id="ProtNLM"/>
    </source>
</evidence>
<sequence length="80" mass="9096">MAREIDTSIALGSRIVSAEPDKRCFGRNRKRDFDVREQDFISDSGHGRYENKNRTCSQPVPYEPIRIDGASDPDFEGFGD</sequence>
<name>A0ABY4U205_9SPHN</name>
<feature type="compositionally biased region" description="Basic and acidic residues" evidence="1">
    <location>
        <begin position="43"/>
        <end position="53"/>
    </location>
</feature>
<reference evidence="2 3" key="1">
    <citation type="submission" date="2022-06" db="EMBL/GenBank/DDBJ databases">
        <authorList>
            <person name="Liu G."/>
        </authorList>
    </citation>
    <scope>NUCLEOTIDE SEQUENCE [LARGE SCALE GENOMIC DNA]</scope>
    <source>
        <strain evidence="2 3">E4</strain>
    </source>
</reference>
<proteinExistence type="predicted"/>
<dbReference type="RefSeq" id="WP_301641315.1">
    <property type="nucleotide sequence ID" value="NZ_CP098494.1"/>
</dbReference>
<feature type="compositionally biased region" description="Acidic residues" evidence="1">
    <location>
        <begin position="71"/>
        <end position="80"/>
    </location>
</feature>
<keyword evidence="3" id="KW-1185">Reference proteome</keyword>
<evidence type="ECO:0000313" key="3">
    <source>
        <dbReference type="Proteomes" id="UP001056619"/>
    </source>
</evidence>
<feature type="region of interest" description="Disordered" evidence="1">
    <location>
        <begin position="43"/>
        <end position="80"/>
    </location>
</feature>
<evidence type="ECO:0000256" key="1">
    <source>
        <dbReference type="SAM" id="MobiDB-lite"/>
    </source>
</evidence>
<dbReference type="EMBL" id="CP098494">
    <property type="protein sequence ID" value="USA60141.1"/>
    <property type="molecule type" value="Genomic_DNA"/>
</dbReference>
<organism evidence="2 3">
    <name type="scientific">Qipengyuania citrea</name>
    <dbReference type="NCBI Taxonomy" id="225971"/>
    <lineage>
        <taxon>Bacteria</taxon>
        <taxon>Pseudomonadati</taxon>
        <taxon>Pseudomonadota</taxon>
        <taxon>Alphaproteobacteria</taxon>
        <taxon>Sphingomonadales</taxon>
        <taxon>Erythrobacteraceae</taxon>
        <taxon>Qipengyuania</taxon>
    </lineage>
</organism>
<gene>
    <name evidence="2" type="ORF">NCF85_08385</name>
</gene>
<protein>
    <recommendedName>
        <fullName evidence="4">Cold-shock protein</fullName>
    </recommendedName>
</protein>
<dbReference type="Proteomes" id="UP001056619">
    <property type="component" value="Chromosome"/>
</dbReference>